<name>A0A484NH93_9ASTE</name>
<dbReference type="EMBL" id="OOIL02006718">
    <property type="protein sequence ID" value="VFR00832.1"/>
    <property type="molecule type" value="Genomic_DNA"/>
</dbReference>
<protein>
    <submittedName>
        <fullName evidence="2">Uncharacterized protein</fullName>
    </submittedName>
</protein>
<gene>
    <name evidence="2" type="ORF">CCAM_LOCUS42607</name>
</gene>
<feature type="compositionally biased region" description="Polar residues" evidence="1">
    <location>
        <begin position="9"/>
        <end position="27"/>
    </location>
</feature>
<sequence length="305" mass="33221">MSKNEDSQKASVHSYGSGTQSHAFGSHSSSTRSESSERPTSPKLVKSVNSSTSAPSSSSTAKMVTVAQTREEGYVWLDDWQLQELLSSTKKPVVKFNLKFPVPKVEQAVVTSTGKPQPIGEQPAQSQGTSIPLHSGVVFVNLETLEFEGMLSKAGHASGAGQGSKQPDVASQEESAEEGLQKKRRWTKGASIFASPPKAGKGKGELLDMTLMSRSNVKLFDAFCIDRSEVGQIGQEWTTRLVKSETDEKLWMEAMMVEARKEVVAAWQAAEKMEERLVDHAQTYQCLFAKHEGVLKGPRAASLIF</sequence>
<accession>A0A484NH93</accession>
<evidence type="ECO:0000313" key="3">
    <source>
        <dbReference type="Proteomes" id="UP000595140"/>
    </source>
</evidence>
<evidence type="ECO:0000313" key="2">
    <source>
        <dbReference type="EMBL" id="VFR00832.1"/>
    </source>
</evidence>
<feature type="compositionally biased region" description="Low complexity" evidence="1">
    <location>
        <begin position="28"/>
        <end position="62"/>
    </location>
</feature>
<feature type="region of interest" description="Disordered" evidence="1">
    <location>
        <begin position="1"/>
        <end position="64"/>
    </location>
</feature>
<keyword evidence="3" id="KW-1185">Reference proteome</keyword>
<evidence type="ECO:0000256" key="1">
    <source>
        <dbReference type="SAM" id="MobiDB-lite"/>
    </source>
</evidence>
<dbReference type="Proteomes" id="UP000595140">
    <property type="component" value="Unassembled WGS sequence"/>
</dbReference>
<reference evidence="2 3" key="1">
    <citation type="submission" date="2018-04" db="EMBL/GenBank/DDBJ databases">
        <authorList>
            <person name="Vogel A."/>
        </authorList>
    </citation>
    <scope>NUCLEOTIDE SEQUENCE [LARGE SCALE GENOMIC DNA]</scope>
</reference>
<proteinExistence type="predicted"/>
<feature type="region of interest" description="Disordered" evidence="1">
    <location>
        <begin position="155"/>
        <end position="182"/>
    </location>
</feature>
<organism evidence="2 3">
    <name type="scientific">Cuscuta campestris</name>
    <dbReference type="NCBI Taxonomy" id="132261"/>
    <lineage>
        <taxon>Eukaryota</taxon>
        <taxon>Viridiplantae</taxon>
        <taxon>Streptophyta</taxon>
        <taxon>Embryophyta</taxon>
        <taxon>Tracheophyta</taxon>
        <taxon>Spermatophyta</taxon>
        <taxon>Magnoliopsida</taxon>
        <taxon>eudicotyledons</taxon>
        <taxon>Gunneridae</taxon>
        <taxon>Pentapetalae</taxon>
        <taxon>asterids</taxon>
        <taxon>lamiids</taxon>
        <taxon>Solanales</taxon>
        <taxon>Convolvulaceae</taxon>
        <taxon>Cuscuteae</taxon>
        <taxon>Cuscuta</taxon>
        <taxon>Cuscuta subgen. Grammica</taxon>
        <taxon>Cuscuta sect. Cleistogrammica</taxon>
    </lineage>
</organism>
<dbReference type="AlphaFoldDB" id="A0A484NH93"/>